<evidence type="ECO:0000313" key="3">
    <source>
        <dbReference type="Proteomes" id="UP000229054"/>
    </source>
</evidence>
<dbReference type="InterPro" id="IPR036388">
    <property type="entry name" value="WH-like_DNA-bd_sf"/>
</dbReference>
<dbReference type="PANTHER" id="PTHR30603:SF47">
    <property type="entry name" value="RNA POLYMERASE SIGMA FACTOR SIGD, CHLOROPLASTIC"/>
    <property type="match status" value="1"/>
</dbReference>
<dbReference type="Proteomes" id="UP000229054">
    <property type="component" value="Unassembled WGS sequence"/>
</dbReference>
<evidence type="ECO:0000259" key="1">
    <source>
        <dbReference type="Pfam" id="PF04545"/>
    </source>
</evidence>
<reference evidence="2 3" key="1">
    <citation type="submission" date="2017-09" db="EMBL/GenBank/DDBJ databases">
        <title>Depth-based differentiation of microbial function through sediment-hosted aquifers and enrichment of novel symbionts in the deep terrestrial subsurface.</title>
        <authorList>
            <person name="Probst A.J."/>
            <person name="Ladd B."/>
            <person name="Jarett J.K."/>
            <person name="Geller-Mcgrath D.E."/>
            <person name="Sieber C.M."/>
            <person name="Emerson J.B."/>
            <person name="Anantharaman K."/>
            <person name="Thomas B.C."/>
            <person name="Malmstrom R."/>
            <person name="Stieglmeier M."/>
            <person name="Klingl A."/>
            <person name="Woyke T."/>
            <person name="Ryan C.M."/>
            <person name="Banfield J.F."/>
        </authorList>
    </citation>
    <scope>NUCLEOTIDE SEQUENCE [LARGE SCALE GENOMIC DNA]</scope>
    <source>
        <strain evidence="2">CG23_combo_of_CG06-09_8_20_14_all_39_25</strain>
    </source>
</reference>
<dbReference type="EMBL" id="PCRN01000049">
    <property type="protein sequence ID" value="PIP22332.1"/>
    <property type="molecule type" value="Genomic_DNA"/>
</dbReference>
<name>A0A2G9YT42_9BACT</name>
<evidence type="ECO:0000313" key="2">
    <source>
        <dbReference type="EMBL" id="PIP22332.1"/>
    </source>
</evidence>
<dbReference type="InterPro" id="IPR013324">
    <property type="entry name" value="RNA_pol_sigma_r3/r4-like"/>
</dbReference>
<dbReference type="AlphaFoldDB" id="A0A2G9YT42"/>
<sequence length="322" mass="37421">MKLDYFQICQSLLKDLPQRQREILTRRFGLKDGRRETLEFIGDDYGITRERVRQIEKEGLFEVKPKAKQYQQVFQHFKSTINRAGGLKEEEALLEELGGENQKSQVYFLLNLRDDFEKIGETEELHPIWTIDKKFLTLAQKTINSFYNKLKKAQRPLSPKTFNSSLPQIALNSYLEVSKKIQKNPEGLFGLAEWPEINPRGVKDKAYLAFKKENRPLHFTEVAGLIPNGLVQTVHNELIKDPRFVLVGRGTYALKEWGYQSGSVKDVIFSVLQEEKKPLAKEKLLGKVLKQRMVKKNTILLNLSNKKYFLKDSQGKYTIKEI</sequence>
<accession>A0A2G9YT42</accession>
<protein>
    <recommendedName>
        <fullName evidence="1">RNA polymerase sigma-70 region 4 domain-containing protein</fullName>
    </recommendedName>
</protein>
<dbReference type="InterPro" id="IPR038087">
    <property type="entry name" value="RNAP_delta_N_dom_sf"/>
</dbReference>
<dbReference type="GO" id="GO:0006352">
    <property type="term" value="P:DNA-templated transcription initiation"/>
    <property type="evidence" value="ECO:0007669"/>
    <property type="project" value="InterPro"/>
</dbReference>
<gene>
    <name evidence="2" type="ORF">COX38_01260</name>
</gene>
<dbReference type="PANTHER" id="PTHR30603">
    <property type="entry name" value="RNA POLYMERASE SIGMA FACTOR RPO"/>
    <property type="match status" value="1"/>
</dbReference>
<dbReference type="Gene3D" id="1.10.10.10">
    <property type="entry name" value="Winged helix-like DNA-binding domain superfamily/Winged helix DNA-binding domain"/>
    <property type="match status" value="1"/>
</dbReference>
<comment type="caution">
    <text evidence="2">The sequence shown here is derived from an EMBL/GenBank/DDBJ whole genome shotgun (WGS) entry which is preliminary data.</text>
</comment>
<dbReference type="SUPFAM" id="SSF88659">
    <property type="entry name" value="Sigma3 and sigma4 domains of RNA polymerase sigma factors"/>
    <property type="match status" value="1"/>
</dbReference>
<organism evidence="2 3">
    <name type="scientific">Candidatus Nealsonbacteria bacterium CG23_combo_of_CG06-09_8_20_14_all_39_25</name>
    <dbReference type="NCBI Taxonomy" id="1974723"/>
    <lineage>
        <taxon>Bacteria</taxon>
        <taxon>Candidatus Nealsoniibacteriota</taxon>
    </lineage>
</organism>
<feature type="domain" description="RNA polymerase sigma-70 region 4" evidence="1">
    <location>
        <begin position="12"/>
        <end position="60"/>
    </location>
</feature>
<dbReference type="InterPro" id="IPR000943">
    <property type="entry name" value="RNA_pol_sigma70"/>
</dbReference>
<dbReference type="PRINTS" id="PR00046">
    <property type="entry name" value="SIGMA70FCT"/>
</dbReference>
<dbReference type="GO" id="GO:0003700">
    <property type="term" value="F:DNA-binding transcription factor activity"/>
    <property type="evidence" value="ECO:0007669"/>
    <property type="project" value="InterPro"/>
</dbReference>
<dbReference type="InterPro" id="IPR050239">
    <property type="entry name" value="Sigma-70_RNA_pol_init_factors"/>
</dbReference>
<dbReference type="Gene3D" id="1.10.10.1250">
    <property type="entry name" value="RNA polymerase, subunit delta, N-terminal domain"/>
    <property type="match status" value="1"/>
</dbReference>
<dbReference type="Pfam" id="PF04545">
    <property type="entry name" value="Sigma70_r4"/>
    <property type="match status" value="1"/>
</dbReference>
<dbReference type="InterPro" id="IPR007630">
    <property type="entry name" value="RNA_pol_sigma70_r4"/>
</dbReference>
<proteinExistence type="predicted"/>